<keyword evidence="12" id="KW-0539">Nucleus</keyword>
<dbReference type="GO" id="GO:0051260">
    <property type="term" value="P:protein homooligomerization"/>
    <property type="evidence" value="ECO:0007669"/>
    <property type="project" value="UniProtKB-ARBA"/>
</dbReference>
<evidence type="ECO:0000256" key="13">
    <source>
        <dbReference type="ARBA" id="ARBA00037816"/>
    </source>
</evidence>
<evidence type="ECO:0000256" key="4">
    <source>
        <dbReference type="ARBA" id="ARBA00022692"/>
    </source>
</evidence>
<dbReference type="Gene3D" id="2.60.120.260">
    <property type="entry name" value="Galactose-binding domain-like"/>
    <property type="match status" value="1"/>
</dbReference>
<feature type="compositionally biased region" description="Low complexity" evidence="15">
    <location>
        <begin position="71"/>
        <end position="83"/>
    </location>
</feature>
<evidence type="ECO:0000256" key="3">
    <source>
        <dbReference type="ARBA" id="ARBA00022553"/>
    </source>
</evidence>
<feature type="compositionally biased region" description="Low complexity" evidence="15">
    <location>
        <begin position="130"/>
        <end position="146"/>
    </location>
</feature>
<keyword evidence="5" id="KW-0256">Endoplasmic reticulum</keyword>
<sequence length="467" mass="51538">MSTSTVSITANPVAATRRRPVVVGHKKPGIDLVAVDGEKLSADKDLSHSIRGEMAILEREISREAIHVKKTLPASATTTLPPRRTNRKGVSKPEKPRWQAVISVFTKNFLLLLVLLGLVQMIRRLATSSDNSNSAIASSSSSSSSARVSEMDRRMGEMEKALKTTTKAMQVQVDVVDRRIEREIGGLREELSEKIEGRSVELGNGLKKLEGRTEILEKSLVELRSKELVSKEDLEILFDEFNKGKGLDHGYGDMDLGEIRIFAREIVEKEIEKYAADGLGRVDYALASGGAMVVKHSEPYTIARGNNWFYATKLKDVDDDAAKMLRPSFGEPGQCFPLRGSNGFVEIKLRTAIVPEAVTLEHVAKSVAYDRSSAPKHCRVSGWLQGHLPTDQVVDTENMFLLTEFAYDLEKSNTQTFNVLDSAGSGTIDMVRFDFTSNHGSPSHTCIYRLRVHGHEPNSVSLLAAQS</sequence>
<evidence type="ECO:0000256" key="6">
    <source>
        <dbReference type="ARBA" id="ARBA00022968"/>
    </source>
</evidence>
<evidence type="ECO:0000256" key="7">
    <source>
        <dbReference type="ARBA" id="ARBA00022989"/>
    </source>
</evidence>
<keyword evidence="19" id="KW-1185">Reference proteome</keyword>
<evidence type="ECO:0000256" key="2">
    <source>
        <dbReference type="ARBA" id="ARBA00022490"/>
    </source>
</evidence>
<dbReference type="AlphaFoldDB" id="A0A7J0F6J5"/>
<evidence type="ECO:0000256" key="11">
    <source>
        <dbReference type="ARBA" id="ARBA00023212"/>
    </source>
</evidence>
<evidence type="ECO:0000256" key="16">
    <source>
        <dbReference type="SAM" id="Phobius"/>
    </source>
</evidence>
<evidence type="ECO:0000256" key="15">
    <source>
        <dbReference type="SAM" id="MobiDB-lite"/>
    </source>
</evidence>
<evidence type="ECO:0000313" key="19">
    <source>
        <dbReference type="Proteomes" id="UP000585474"/>
    </source>
</evidence>
<evidence type="ECO:0000256" key="8">
    <source>
        <dbReference type="ARBA" id="ARBA00022990"/>
    </source>
</evidence>
<comment type="caution">
    <text evidence="18">The sequence shown here is derived from an EMBL/GenBank/DDBJ whole genome shotgun (WGS) entry which is preliminary data.</text>
</comment>
<evidence type="ECO:0000256" key="9">
    <source>
        <dbReference type="ARBA" id="ARBA00023054"/>
    </source>
</evidence>
<feature type="domain" description="SUN" evidence="17">
    <location>
        <begin position="289"/>
        <end position="457"/>
    </location>
</feature>
<dbReference type="EMBL" id="BJWL01000009">
    <property type="protein sequence ID" value="GFY94261.1"/>
    <property type="molecule type" value="Genomic_DNA"/>
</dbReference>
<keyword evidence="7 16" id="KW-1133">Transmembrane helix</keyword>
<feature type="region of interest" description="Disordered" evidence="15">
    <location>
        <begin position="130"/>
        <end position="152"/>
    </location>
</feature>
<evidence type="ECO:0000256" key="5">
    <source>
        <dbReference type="ARBA" id="ARBA00022824"/>
    </source>
</evidence>
<dbReference type="FunFam" id="2.60.120.260:FF:000096">
    <property type="entry name" value="SUN domain protein1"/>
    <property type="match status" value="1"/>
</dbReference>
<keyword evidence="10 16" id="KW-0472">Membrane</keyword>
<evidence type="ECO:0000256" key="12">
    <source>
        <dbReference type="ARBA" id="ARBA00023242"/>
    </source>
</evidence>
<evidence type="ECO:0000256" key="10">
    <source>
        <dbReference type="ARBA" id="ARBA00023136"/>
    </source>
</evidence>
<evidence type="ECO:0000259" key="17">
    <source>
        <dbReference type="PROSITE" id="PS51469"/>
    </source>
</evidence>
<feature type="region of interest" description="Disordered" evidence="15">
    <location>
        <begin position="70"/>
        <end position="93"/>
    </location>
</feature>
<reference evidence="18 19" key="1">
    <citation type="submission" date="2019-07" db="EMBL/GenBank/DDBJ databases">
        <title>De Novo Assembly of kiwifruit Actinidia rufa.</title>
        <authorList>
            <person name="Sugita-Konishi S."/>
            <person name="Sato K."/>
            <person name="Mori E."/>
            <person name="Abe Y."/>
            <person name="Kisaki G."/>
            <person name="Hamano K."/>
            <person name="Suezawa K."/>
            <person name="Otani M."/>
            <person name="Fukuda T."/>
            <person name="Manabe T."/>
            <person name="Gomi K."/>
            <person name="Tabuchi M."/>
            <person name="Akimitsu K."/>
            <person name="Kataoka I."/>
        </authorList>
    </citation>
    <scope>NUCLEOTIDE SEQUENCE [LARGE SCALE GENOMIC DNA]</scope>
    <source>
        <strain evidence="19">cv. Fuchu</strain>
    </source>
</reference>
<keyword evidence="4 16" id="KW-0812">Transmembrane</keyword>
<gene>
    <name evidence="18" type="ORF">Acr_09g0007070</name>
</gene>
<dbReference type="GO" id="GO:0009524">
    <property type="term" value="C:phragmoplast"/>
    <property type="evidence" value="ECO:0007669"/>
    <property type="project" value="UniProtKB-SubCell"/>
</dbReference>
<keyword evidence="2" id="KW-0963">Cytoplasm</keyword>
<accession>A0A7J0F6J5</accession>
<comment type="subcellular location">
    <subcellularLocation>
        <location evidence="14">Cytoplasm</location>
        <location evidence="14">Cytoskeleton</location>
        <location evidence="14">Phragmoplast</location>
    </subcellularLocation>
    <subcellularLocation>
        <location evidence="1">Endoplasmic reticulum membrane</location>
        <topology evidence="1">Single-pass type II membrane protein</topology>
    </subcellularLocation>
    <subcellularLocation>
        <location evidence="13">Nucleus inner membrane</location>
        <topology evidence="13">Single-pass type II membrane protein</topology>
    </subcellularLocation>
</comment>
<dbReference type="GO" id="GO:0090435">
    <property type="term" value="P:protein localization to nuclear envelope"/>
    <property type="evidence" value="ECO:0007669"/>
    <property type="project" value="UniProtKB-ARBA"/>
</dbReference>
<dbReference type="PROSITE" id="PS51469">
    <property type="entry name" value="SUN"/>
    <property type="match status" value="1"/>
</dbReference>
<dbReference type="Pfam" id="PF07738">
    <property type="entry name" value="Sad1_UNC"/>
    <property type="match status" value="1"/>
</dbReference>
<evidence type="ECO:0000313" key="18">
    <source>
        <dbReference type="EMBL" id="GFY94261.1"/>
    </source>
</evidence>
<dbReference type="GO" id="GO:0005637">
    <property type="term" value="C:nuclear inner membrane"/>
    <property type="evidence" value="ECO:0007669"/>
    <property type="project" value="UniProtKB-SubCell"/>
</dbReference>
<dbReference type="InterPro" id="IPR045119">
    <property type="entry name" value="SUN1-5"/>
</dbReference>
<keyword evidence="11" id="KW-0206">Cytoskeleton</keyword>
<dbReference type="GO" id="GO:0006997">
    <property type="term" value="P:nucleus organization"/>
    <property type="evidence" value="ECO:0007669"/>
    <property type="project" value="UniProtKB-ARBA"/>
</dbReference>
<dbReference type="GO" id="GO:0043495">
    <property type="term" value="F:protein-membrane adaptor activity"/>
    <property type="evidence" value="ECO:0007669"/>
    <property type="project" value="UniProtKB-ARBA"/>
</dbReference>
<dbReference type="Proteomes" id="UP000585474">
    <property type="component" value="Unassembled WGS sequence"/>
</dbReference>
<keyword evidence="9" id="KW-0175">Coiled coil</keyword>
<feature type="transmembrane region" description="Helical" evidence="16">
    <location>
        <begin position="98"/>
        <end position="119"/>
    </location>
</feature>
<dbReference type="GO" id="GO:0070197">
    <property type="term" value="P:meiotic attachment of telomere to nuclear envelope"/>
    <property type="evidence" value="ECO:0007669"/>
    <property type="project" value="UniProtKB-ARBA"/>
</dbReference>
<evidence type="ECO:0000256" key="14">
    <source>
        <dbReference type="ARBA" id="ARBA00060413"/>
    </source>
</evidence>
<evidence type="ECO:0000256" key="1">
    <source>
        <dbReference type="ARBA" id="ARBA00004648"/>
    </source>
</evidence>
<keyword evidence="6" id="KW-0735">Signal-anchor</keyword>
<dbReference type="PANTHER" id="PTHR12911">
    <property type="entry name" value="SAD1/UNC-84-LIKE PROTEIN-RELATED"/>
    <property type="match status" value="1"/>
</dbReference>
<organism evidence="18 19">
    <name type="scientific">Actinidia rufa</name>
    <dbReference type="NCBI Taxonomy" id="165716"/>
    <lineage>
        <taxon>Eukaryota</taxon>
        <taxon>Viridiplantae</taxon>
        <taxon>Streptophyta</taxon>
        <taxon>Embryophyta</taxon>
        <taxon>Tracheophyta</taxon>
        <taxon>Spermatophyta</taxon>
        <taxon>Magnoliopsida</taxon>
        <taxon>eudicotyledons</taxon>
        <taxon>Gunneridae</taxon>
        <taxon>Pentapetalae</taxon>
        <taxon>asterids</taxon>
        <taxon>Ericales</taxon>
        <taxon>Actinidiaceae</taxon>
        <taxon>Actinidia</taxon>
    </lineage>
</organism>
<keyword evidence="8" id="KW-0007">Acetylation</keyword>
<keyword evidence="3" id="KW-0597">Phosphoprotein</keyword>
<dbReference type="PANTHER" id="PTHR12911:SF8">
    <property type="entry name" value="KLAROID PROTEIN-RELATED"/>
    <property type="match status" value="1"/>
</dbReference>
<dbReference type="InterPro" id="IPR012919">
    <property type="entry name" value="SUN_dom"/>
</dbReference>
<name>A0A7J0F6J5_9ERIC</name>
<dbReference type="OrthoDB" id="342281at2759"/>
<dbReference type="GO" id="GO:0005789">
    <property type="term" value="C:endoplasmic reticulum membrane"/>
    <property type="evidence" value="ECO:0007669"/>
    <property type="project" value="UniProtKB-SubCell"/>
</dbReference>
<protein>
    <submittedName>
        <fullName evidence="18">SAD1/UNC-84 domain protein 1</fullName>
    </submittedName>
</protein>
<dbReference type="GO" id="GO:0051291">
    <property type="term" value="P:protein heterooligomerization"/>
    <property type="evidence" value="ECO:0007669"/>
    <property type="project" value="UniProtKB-ARBA"/>
</dbReference>
<proteinExistence type="predicted"/>